<dbReference type="OrthoDB" id="6372431at2759"/>
<reference evidence="2" key="1">
    <citation type="submission" date="2021-02" db="EMBL/GenBank/DDBJ databases">
        <authorList>
            <person name="Nowell W R."/>
        </authorList>
    </citation>
    <scope>NUCLEOTIDE SEQUENCE</scope>
    <source>
        <strain evidence="2">Ploen Becks lab</strain>
    </source>
</reference>
<proteinExistence type="predicted"/>
<organism evidence="2 3">
    <name type="scientific">Brachionus calyciflorus</name>
    <dbReference type="NCBI Taxonomy" id="104777"/>
    <lineage>
        <taxon>Eukaryota</taxon>
        <taxon>Metazoa</taxon>
        <taxon>Spiralia</taxon>
        <taxon>Gnathifera</taxon>
        <taxon>Rotifera</taxon>
        <taxon>Eurotatoria</taxon>
        <taxon>Monogononta</taxon>
        <taxon>Pseudotrocha</taxon>
        <taxon>Ploima</taxon>
        <taxon>Brachionidae</taxon>
        <taxon>Brachionus</taxon>
    </lineage>
</organism>
<accession>A0A813NT24</accession>
<evidence type="ECO:0000313" key="3">
    <source>
        <dbReference type="Proteomes" id="UP000663879"/>
    </source>
</evidence>
<evidence type="ECO:0000256" key="1">
    <source>
        <dbReference type="SAM" id="Phobius"/>
    </source>
</evidence>
<keyword evidence="1" id="KW-1133">Transmembrane helix</keyword>
<sequence length="85" mass="9810">MKLLSNYRINNFDNLEIVRKVNNSTVGWTLGHMIELINRDNFLPSEEPPRKLNKDGFIPAIVISSIFAFLTVLFLGFLLLNFLKN</sequence>
<dbReference type="Proteomes" id="UP000663879">
    <property type="component" value="Unassembled WGS sequence"/>
</dbReference>
<comment type="caution">
    <text evidence="2">The sequence shown here is derived from an EMBL/GenBank/DDBJ whole genome shotgun (WGS) entry which is preliminary data.</text>
</comment>
<keyword evidence="1" id="KW-0472">Membrane</keyword>
<dbReference type="EMBL" id="CAJNOC010000306">
    <property type="protein sequence ID" value="CAF0742287.1"/>
    <property type="molecule type" value="Genomic_DNA"/>
</dbReference>
<keyword evidence="1" id="KW-0812">Transmembrane</keyword>
<gene>
    <name evidence="2" type="ORF">OXX778_LOCUS3454</name>
</gene>
<keyword evidence="3" id="KW-1185">Reference proteome</keyword>
<protein>
    <submittedName>
        <fullName evidence="2">Uncharacterized protein</fullName>
    </submittedName>
</protein>
<dbReference type="AlphaFoldDB" id="A0A813NT24"/>
<evidence type="ECO:0000313" key="2">
    <source>
        <dbReference type="EMBL" id="CAF0742287.1"/>
    </source>
</evidence>
<feature type="transmembrane region" description="Helical" evidence="1">
    <location>
        <begin position="57"/>
        <end position="83"/>
    </location>
</feature>
<name>A0A813NT24_9BILA</name>